<protein>
    <submittedName>
        <fullName evidence="1">Uncharacterized protein</fullName>
    </submittedName>
</protein>
<proteinExistence type="predicted"/>
<comment type="caution">
    <text evidence="1">The sequence shown here is derived from an EMBL/GenBank/DDBJ whole genome shotgun (WGS) entry which is preliminary data.</text>
</comment>
<gene>
    <name evidence="1" type="ORF">U8465_10060</name>
</gene>
<sequence length="163" mass="17915">MFEGRAAALLDIDDRHDLVDRSLSEFTGGGRASKSVAEMKPAEVEPATPLSLMLAEESIPASTATDIAEEAEIAYLDLSPRPAAARKASPKPQEAEQRVVAVSEFEQECEKLIANMRDEWTAETGRDAMALVRRRWVRSGAELSGIFWPEKTSHSLSICQLRS</sequence>
<dbReference type="Proteomes" id="UP001304050">
    <property type="component" value="Unassembled WGS sequence"/>
</dbReference>
<keyword evidence="2" id="KW-1185">Reference proteome</keyword>
<dbReference type="EMBL" id="JAYESG010000003">
    <property type="protein sequence ID" value="MEA3517465.1"/>
    <property type="molecule type" value="Genomic_DNA"/>
</dbReference>
<evidence type="ECO:0000313" key="2">
    <source>
        <dbReference type="Proteomes" id="UP001304050"/>
    </source>
</evidence>
<evidence type="ECO:0000313" key="1">
    <source>
        <dbReference type="EMBL" id="MEA3517465.1"/>
    </source>
</evidence>
<accession>A0ACC6MVN7</accession>
<organism evidence="1 2">
    <name type="scientific">Rhizobium mulingense</name>
    <dbReference type="NCBI Taxonomy" id="3031128"/>
    <lineage>
        <taxon>Bacteria</taxon>
        <taxon>Pseudomonadati</taxon>
        <taxon>Pseudomonadota</taxon>
        <taxon>Alphaproteobacteria</taxon>
        <taxon>Hyphomicrobiales</taxon>
        <taxon>Rhizobiaceae</taxon>
        <taxon>Rhizobium/Agrobacterium group</taxon>
        <taxon>Rhizobium</taxon>
    </lineage>
</organism>
<name>A0ACC6MVN7_9HYPH</name>
<reference evidence="1" key="1">
    <citation type="submission" date="2023-12" db="EMBL/GenBank/DDBJ databases">
        <title>Diversity of Rhizobium in root nodule of phaseolus vulgaris.</title>
        <authorList>
            <person name="Wang H."/>
        </authorList>
    </citation>
    <scope>NUCLEOTIDE SEQUENCE</scope>
    <source>
        <strain evidence="1">MJ31</strain>
    </source>
</reference>